<evidence type="ECO:0000256" key="1">
    <source>
        <dbReference type="SAM" id="MobiDB-lite"/>
    </source>
</evidence>
<reference evidence="2" key="4">
    <citation type="journal article" date="2001" name="Nature">
        <title>Functional annotation of a full-length mouse cDNA collection.</title>
        <authorList>
            <consortium name="The RIKEN Genome Exploration Research Group Phase II Team and the FANTOM Consortium"/>
        </authorList>
    </citation>
    <scope>NUCLEOTIDE SEQUENCE</scope>
    <source>
        <strain evidence="2">C57BL/6J</strain>
        <tissue evidence="2">Aorta and vein</tissue>
    </source>
</reference>
<sequence>RRQQRLQLHHHAPQPLQTAQRGRQRKCGHQPSHQFQSCYFQKGLKPVLQRGGGGHAVGYLELLALCRMPGHQRLEALAVPCQEKLCGGSSVVNSGYREPVCAKSRTRSCQILNTNLKTSQTSSSRGVSKS</sequence>
<feature type="non-terminal residue" evidence="2">
    <location>
        <position position="1"/>
    </location>
</feature>
<feature type="compositionally biased region" description="Basic residues" evidence="1">
    <location>
        <begin position="1"/>
        <end position="12"/>
    </location>
</feature>
<evidence type="ECO:0000313" key="3">
    <source>
        <dbReference type="MGI" id="MGI:1925435"/>
    </source>
</evidence>
<reference evidence="2" key="2">
    <citation type="journal article" date="2000" name="Genome Res.">
        <title>Normalization and subtraction of cap-trapper-selected cDNAs to prepare full-length cDNA libraries for rapid discovery of new genes.</title>
        <authorList>
            <person name="Carninci P."/>
            <person name="Shibata Y."/>
            <person name="Hayatsu N."/>
            <person name="Sugahara Y."/>
            <person name="Shibata K."/>
            <person name="Itoh M."/>
            <person name="Konno H."/>
            <person name="Okazaki Y."/>
            <person name="Muramatsu M."/>
            <person name="Hayashizaki Y."/>
        </authorList>
    </citation>
    <scope>NUCLEOTIDE SEQUENCE</scope>
    <source>
        <strain evidence="2">C57BL/6J</strain>
        <tissue evidence="2">Aorta and vein</tissue>
    </source>
</reference>
<feature type="region of interest" description="Disordered" evidence="1">
    <location>
        <begin position="1"/>
        <end position="30"/>
    </location>
</feature>
<reference evidence="2" key="5">
    <citation type="journal article" date="2002" name="Nature">
        <title>Analysis of the mouse transcriptome based on functional annotation of 60,770 full-length cDNAs.</title>
        <authorList>
            <consortium name="The FANTOM Consortium and the RIKEN Genome Exploration Research Group Phase I and II Team"/>
        </authorList>
    </citation>
    <scope>NUCLEOTIDE SEQUENCE</scope>
    <source>
        <strain evidence="2">C57BL/6J</strain>
        <tissue evidence="2">Aorta and vein</tissue>
    </source>
</reference>
<reference evidence="2" key="3">
    <citation type="journal article" date="2000" name="Genome Res.">
        <title>RIKEN integrated sequence analysis (RISA) system--384-format sequencing pipeline with 384 multicapillary sequencer.</title>
        <authorList>
            <person name="Shibata K."/>
            <person name="Itoh M."/>
            <person name="Aizawa K."/>
            <person name="Nagaoka S."/>
            <person name="Sasaki N."/>
            <person name="Carninci P."/>
            <person name="Konno H."/>
            <person name="Akiyama J."/>
            <person name="Nishi K."/>
            <person name="Kitsunai T."/>
            <person name="Tashiro H."/>
            <person name="Itoh M."/>
            <person name="Sumi N."/>
            <person name="Ishii Y."/>
            <person name="Nakamura S."/>
            <person name="Hazama M."/>
            <person name="Nishine T."/>
            <person name="Harada A."/>
            <person name="Yamamoto R."/>
            <person name="Matsumoto H."/>
            <person name="Sakaguchi S."/>
            <person name="Ikegami T."/>
            <person name="Kashiwagi K."/>
            <person name="Fujiwake S."/>
            <person name="Inoue K."/>
            <person name="Togawa Y."/>
            <person name="Izawa M."/>
            <person name="Ohara E."/>
            <person name="Watahiki M."/>
            <person name="Yoneda Y."/>
            <person name="Ishikawa T."/>
            <person name="Ozawa K."/>
            <person name="Tanaka T."/>
            <person name="Matsuura S."/>
            <person name="Kawai J."/>
            <person name="Okazaki Y."/>
            <person name="Muramatsu M."/>
            <person name="Inoue Y."/>
            <person name="Kira A."/>
            <person name="Hayashizaki Y."/>
        </authorList>
    </citation>
    <scope>NUCLEOTIDE SEQUENCE</scope>
    <source>
        <strain evidence="2">C57BL/6J</strain>
        <tissue evidence="2">Aorta and vein</tissue>
    </source>
</reference>
<reference evidence="2" key="6">
    <citation type="submission" date="2002-04" db="EMBL/GenBank/DDBJ databases">
        <authorList>
            <person name="Adachi J."/>
            <person name="Aizawa K."/>
            <person name="Akimura T."/>
            <person name="Arakawa T."/>
            <person name="Bono H."/>
            <person name="Carninci P."/>
            <person name="Fukuda S."/>
            <person name="Furuno M."/>
            <person name="Hanagaki T."/>
            <person name="Hara A."/>
            <person name="Hashizume W."/>
            <person name="Hayashida K."/>
            <person name="Hayatsu N."/>
            <person name="Hiramoto K."/>
            <person name="Hiraoka T."/>
            <person name="Hirozane T."/>
            <person name="Hori F."/>
            <person name="Imotani K."/>
            <person name="Ishii Y."/>
            <person name="Itoh M."/>
            <person name="Kagawa I."/>
            <person name="Kasukawa T."/>
            <person name="Katoh H."/>
            <person name="Kawai J."/>
            <person name="Kojima Y."/>
            <person name="Kondo S."/>
            <person name="Konno H."/>
            <person name="Kouda M."/>
            <person name="Koya S."/>
            <person name="Kurihara C."/>
            <person name="Matsuyama T."/>
            <person name="Miyazaki A."/>
            <person name="Murata M."/>
            <person name="Nakamura M."/>
            <person name="Nishi K."/>
            <person name="Nomura K."/>
            <person name="Numazaki R."/>
            <person name="Ohno M."/>
            <person name="Ohsato N."/>
            <person name="Okazaki Y."/>
            <person name="Saito R."/>
            <person name="Saitoh H."/>
            <person name="Sakai C."/>
            <person name="Sakai K."/>
            <person name="Sakazume N."/>
            <person name="Sano H."/>
            <person name="Sasaki D."/>
            <person name="Shibata K."/>
            <person name="Shinagawa A."/>
            <person name="Shiraki T."/>
            <person name="Sogabe Y."/>
            <person name="Tagami M."/>
            <person name="Tagawa A."/>
            <person name="Takahashi F."/>
            <person name="Takaku-Akahira S."/>
            <person name="Takeda Y."/>
            <person name="Tanaka T."/>
            <person name="Tomaru A."/>
            <person name="Toya T."/>
            <person name="Yasunishi A."/>
            <person name="Muramatsu M."/>
            <person name="Hayashizaki Y."/>
        </authorList>
    </citation>
    <scope>NUCLEOTIDE SEQUENCE</scope>
    <source>
        <strain evidence="2">C57BL/6J</strain>
        <tissue evidence="2">Aorta and vein</tissue>
    </source>
</reference>
<dbReference type="AGR" id="MGI:1925435"/>
<evidence type="ECO:0000313" key="2">
    <source>
        <dbReference type="EMBL" id="BAC37832.1"/>
    </source>
</evidence>
<protein>
    <submittedName>
        <fullName evidence="2">Uncharacterized protein</fullName>
    </submittedName>
</protein>
<name>Q8BNV6_MOUSE</name>
<proteinExistence type="evidence at transcript level"/>
<accession>Q8BNV6</accession>
<reference evidence="2" key="8">
    <citation type="journal article" date="2005" name="Science">
        <title>Antisense Transcription in the Mammalian Transcriptome.</title>
        <authorList>
            <consortium name="RIKEN Genome Exploration Research Group and Genome Science Group (Genome Network Project Core Group) and the FANTOM Consortium"/>
        </authorList>
    </citation>
    <scope>NUCLEOTIDE SEQUENCE</scope>
    <source>
        <strain evidence="2">C57BL/6J</strain>
        <tissue evidence="2">Aorta and vein</tissue>
    </source>
</reference>
<dbReference type="AlphaFoldDB" id="Q8BNV6"/>
<reference evidence="2" key="7">
    <citation type="journal article" date="2005" name="Science">
        <title>The Transcriptional Landscape of the Mammalian Genome.</title>
        <authorList>
            <consortium name="The FANTOM Consortium"/>
            <consortium name="Riken Genome Exploration Research Group and Genome Science Group (Genome Network Project Core Group)"/>
        </authorList>
    </citation>
    <scope>NUCLEOTIDE SEQUENCE</scope>
    <source>
        <strain evidence="2">C57BL/6J</strain>
        <tissue evidence="2">Aorta and vein</tissue>
    </source>
</reference>
<organism evidence="2">
    <name type="scientific">Mus musculus</name>
    <name type="common">Mouse</name>
    <dbReference type="NCBI Taxonomy" id="10090"/>
    <lineage>
        <taxon>Eukaryota</taxon>
        <taxon>Metazoa</taxon>
        <taxon>Chordata</taxon>
        <taxon>Craniata</taxon>
        <taxon>Vertebrata</taxon>
        <taxon>Euteleostomi</taxon>
        <taxon>Mammalia</taxon>
        <taxon>Eutheria</taxon>
        <taxon>Euarchontoglires</taxon>
        <taxon>Glires</taxon>
        <taxon>Rodentia</taxon>
        <taxon>Myomorpha</taxon>
        <taxon>Muroidea</taxon>
        <taxon>Muridae</taxon>
        <taxon>Murinae</taxon>
        <taxon>Mus</taxon>
        <taxon>Mus</taxon>
    </lineage>
</organism>
<reference evidence="2" key="1">
    <citation type="journal article" date="1999" name="Methods Enzymol.">
        <title>High-efficiency full-length cDNA cloning.</title>
        <authorList>
            <person name="Carninci P."/>
            <person name="Hayashizaki Y."/>
        </authorList>
    </citation>
    <scope>NUCLEOTIDE SEQUENCE</scope>
    <source>
        <strain evidence="2">C57BL/6J</strain>
        <tissue evidence="2">Aorta and vein</tissue>
    </source>
</reference>
<dbReference type="MGI" id="MGI:1925435">
    <property type="gene designation" value="Flicr"/>
</dbReference>
<dbReference type="EMBL" id="AK080141">
    <property type="protein sequence ID" value="BAC37832.1"/>
    <property type="molecule type" value="mRNA"/>
</dbReference>
<gene>
    <name evidence="3" type="primary">Flicr</name>
    <name evidence="3" type="synonym">4930524L23Rik</name>
    <name evidence="3" type="synonym">Ppp1r3fos</name>
</gene>